<dbReference type="EMBL" id="JHEG02000048">
    <property type="protein sequence ID" value="KIE10377.1"/>
    <property type="molecule type" value="Genomic_DNA"/>
</dbReference>
<sequence>MPPKHNPSIFVQILDLFLMELTNWRWSWQTIILNSTITPILGIVALGSFARGTGEEAQVYILIGNLVMSLMFGNLGNVSSRFTYMRFAGTLDYYATLPIRREALILATVVSFFLLSLPSLLVSLGFGVFYLQLPLRFNPLILLVIPLCVLPLSGVGAIIGTYVRTPEESGSLSLLFTMVMLFIGPVLIPASRLPEIAILLGHLSPATYAADALRQTLLPTGITQKLIIDIVVLIGFSLFTFYLVGRKVDWRQQ</sequence>
<dbReference type="InterPro" id="IPR047817">
    <property type="entry name" value="ABC2_TM_bact-type"/>
</dbReference>
<comment type="caution">
    <text evidence="8">The sequence shown here is derived from an EMBL/GenBank/DDBJ whole genome shotgun (WGS) entry which is preliminary data.</text>
</comment>
<protein>
    <recommendedName>
        <fullName evidence="5">Transport permease protein</fullName>
    </recommendedName>
</protein>
<comment type="subcellular location">
    <subcellularLocation>
        <location evidence="5">Cell membrane</location>
        <topology evidence="5">Multi-pass membrane protein</topology>
    </subcellularLocation>
    <subcellularLocation>
        <location evidence="1">Membrane</location>
        <topology evidence="1">Multi-pass membrane protein</topology>
    </subcellularLocation>
</comment>
<evidence type="ECO:0000313" key="8">
    <source>
        <dbReference type="EMBL" id="KIE10377.1"/>
    </source>
</evidence>
<reference evidence="8" key="1">
    <citation type="journal article" date="2015" name="Genome Announc.">
        <title>Draft Genome Sequence of Tolypothrix boutellei Strain VB521301.</title>
        <authorList>
            <person name="Chandrababunaidu M.M."/>
            <person name="Singh D."/>
            <person name="Sen D."/>
            <person name="Bhan S."/>
            <person name="Das S."/>
            <person name="Gupta A."/>
            <person name="Adhikary S.P."/>
            <person name="Tripathy S."/>
        </authorList>
    </citation>
    <scope>NUCLEOTIDE SEQUENCE</scope>
    <source>
        <strain evidence="8">VB521301</strain>
    </source>
</reference>
<keyword evidence="5" id="KW-0813">Transport</keyword>
<evidence type="ECO:0000256" key="1">
    <source>
        <dbReference type="ARBA" id="ARBA00004141"/>
    </source>
</evidence>
<proteinExistence type="inferred from homology"/>
<dbReference type="PANTHER" id="PTHR43229">
    <property type="entry name" value="NODULATION PROTEIN J"/>
    <property type="match status" value="1"/>
</dbReference>
<dbReference type="InterPro" id="IPR013525">
    <property type="entry name" value="ABC2_TM"/>
</dbReference>
<feature type="domain" description="ABC transmembrane type-2" evidence="6">
    <location>
        <begin position="26"/>
        <end position="251"/>
    </location>
</feature>
<feature type="transmembrane region" description="Helical" evidence="5">
    <location>
        <begin position="31"/>
        <end position="51"/>
    </location>
</feature>
<feature type="transmembrane region" description="Helical" evidence="5">
    <location>
        <begin position="226"/>
        <end position="244"/>
    </location>
</feature>
<keyword evidence="3 5" id="KW-1133">Transmembrane helix</keyword>
<reference evidence="7" key="2">
    <citation type="submission" date="2019-11" db="EMBL/GenBank/DDBJ databases">
        <title>Improved Assembly of Tolypothrix boutellei genome.</title>
        <authorList>
            <person name="Sarangi A.N."/>
            <person name="Mukherjee M."/>
            <person name="Ghosh S."/>
            <person name="Singh D."/>
            <person name="Das A."/>
            <person name="Kant S."/>
            <person name="Prusty A."/>
            <person name="Tripathy S."/>
        </authorList>
    </citation>
    <scope>NUCLEOTIDE SEQUENCE</scope>
    <source>
        <strain evidence="7">VB521301</strain>
    </source>
</reference>
<evidence type="ECO:0000313" key="7">
    <source>
        <dbReference type="EMBL" id="KAF3886351.1"/>
    </source>
</evidence>
<dbReference type="PANTHER" id="PTHR43229:SF3">
    <property type="entry name" value="ABC-TYPE MULTIDRUG TRANSPORT SYSTEM, PERMEASE COMPONENT"/>
    <property type="match status" value="1"/>
</dbReference>
<feature type="transmembrane region" description="Helical" evidence="5">
    <location>
        <begin position="172"/>
        <end position="190"/>
    </location>
</feature>
<gene>
    <name evidence="8" type="ORF">DA73_0217585</name>
    <name evidence="7" type="ORF">DA73_0400013345</name>
</gene>
<dbReference type="AlphaFoldDB" id="A0A0C1N6R7"/>
<feature type="transmembrane region" description="Helical" evidence="5">
    <location>
        <begin position="137"/>
        <end position="160"/>
    </location>
</feature>
<dbReference type="PROSITE" id="PS51012">
    <property type="entry name" value="ABC_TM2"/>
    <property type="match status" value="1"/>
</dbReference>
<evidence type="ECO:0000313" key="9">
    <source>
        <dbReference type="Proteomes" id="UP000029738"/>
    </source>
</evidence>
<dbReference type="InterPro" id="IPR000412">
    <property type="entry name" value="ABC_2_transport"/>
</dbReference>
<feature type="transmembrane region" description="Helical" evidence="5">
    <location>
        <begin position="57"/>
        <end position="76"/>
    </location>
</feature>
<dbReference type="PIRSF" id="PIRSF006648">
    <property type="entry name" value="DrrB"/>
    <property type="match status" value="1"/>
</dbReference>
<dbReference type="GO" id="GO:0140359">
    <property type="term" value="F:ABC-type transporter activity"/>
    <property type="evidence" value="ECO:0007669"/>
    <property type="project" value="InterPro"/>
</dbReference>
<feature type="transmembrane region" description="Helical" evidence="5">
    <location>
        <begin position="103"/>
        <end position="131"/>
    </location>
</feature>
<dbReference type="EMBL" id="JHEG04000001">
    <property type="protein sequence ID" value="KAF3886351.1"/>
    <property type="molecule type" value="Genomic_DNA"/>
</dbReference>
<keyword evidence="9" id="KW-1185">Reference proteome</keyword>
<name>A0A0C1N6R7_9CYAN</name>
<accession>A0A0C1N6R7</accession>
<organism evidence="8">
    <name type="scientific">Tolypothrix bouteillei VB521301</name>
    <dbReference type="NCBI Taxonomy" id="1479485"/>
    <lineage>
        <taxon>Bacteria</taxon>
        <taxon>Bacillati</taxon>
        <taxon>Cyanobacteriota</taxon>
        <taxon>Cyanophyceae</taxon>
        <taxon>Nostocales</taxon>
        <taxon>Tolypothrichaceae</taxon>
        <taxon>Tolypothrix</taxon>
    </lineage>
</organism>
<keyword evidence="2 5" id="KW-0812">Transmembrane</keyword>
<dbReference type="InterPro" id="IPR051784">
    <property type="entry name" value="Nod_factor_ABC_transporter"/>
</dbReference>
<comment type="similarity">
    <text evidence="5">Belongs to the ABC-2 integral membrane protein family.</text>
</comment>
<evidence type="ECO:0000256" key="4">
    <source>
        <dbReference type="ARBA" id="ARBA00023136"/>
    </source>
</evidence>
<dbReference type="STRING" id="1479485.DA73_0217585"/>
<evidence type="ECO:0000256" key="3">
    <source>
        <dbReference type="ARBA" id="ARBA00022989"/>
    </source>
</evidence>
<dbReference type="GO" id="GO:0043190">
    <property type="term" value="C:ATP-binding cassette (ABC) transporter complex"/>
    <property type="evidence" value="ECO:0007669"/>
    <property type="project" value="InterPro"/>
</dbReference>
<evidence type="ECO:0000256" key="5">
    <source>
        <dbReference type="RuleBase" id="RU361157"/>
    </source>
</evidence>
<dbReference type="Proteomes" id="UP000029738">
    <property type="component" value="Unassembled WGS sequence"/>
</dbReference>
<evidence type="ECO:0000256" key="2">
    <source>
        <dbReference type="ARBA" id="ARBA00022692"/>
    </source>
</evidence>
<dbReference type="Pfam" id="PF01061">
    <property type="entry name" value="ABC2_membrane"/>
    <property type="match status" value="1"/>
</dbReference>
<keyword evidence="4 5" id="KW-0472">Membrane</keyword>
<dbReference type="OrthoDB" id="508876at2"/>
<keyword evidence="5" id="KW-1003">Cell membrane</keyword>
<evidence type="ECO:0000259" key="6">
    <source>
        <dbReference type="PROSITE" id="PS51012"/>
    </source>
</evidence>